<accession>A0A6G7ZM99</accession>
<protein>
    <submittedName>
        <fullName evidence="1">Uncharacterized protein</fullName>
    </submittedName>
</protein>
<keyword evidence="2" id="KW-1185">Reference proteome</keyword>
<reference evidence="1 2" key="1">
    <citation type="submission" date="2020-03" db="EMBL/GenBank/DDBJ databases">
        <title>Sphingomonas sp. nov., isolated from fish.</title>
        <authorList>
            <person name="Hyun D.-W."/>
            <person name="Bae J.-W."/>
        </authorList>
    </citation>
    <scope>NUCLEOTIDE SEQUENCE [LARGE SCALE GENOMIC DNA]</scope>
    <source>
        <strain evidence="1 2">HDW15C</strain>
    </source>
</reference>
<dbReference type="Proteomes" id="UP000502502">
    <property type="component" value="Chromosome"/>
</dbReference>
<dbReference type="EMBL" id="CP049871">
    <property type="protein sequence ID" value="QIL02052.1"/>
    <property type="molecule type" value="Genomic_DNA"/>
</dbReference>
<gene>
    <name evidence="1" type="ORF">G7078_04115</name>
</gene>
<sequence length="130" mass="14252">MAYERDINVIAMLEREKSALEENWTVYLATIASAVEGSKTANSATMISVTPVWQVRGLLPKGQQQIAFPGIPHCPARGSLPLNHIERDRLLVIFERPGSKSGMSAEAARSGELINAITMYALKVDPGQFR</sequence>
<evidence type="ECO:0000313" key="1">
    <source>
        <dbReference type="EMBL" id="QIL02052.1"/>
    </source>
</evidence>
<dbReference type="KEGG" id="ssin:G7078_04115"/>
<dbReference type="RefSeq" id="WP_166093278.1">
    <property type="nucleotide sequence ID" value="NZ_CP049871.1"/>
</dbReference>
<name>A0A6G7ZM99_9SPHN</name>
<organism evidence="1 2">
    <name type="scientific">Sphingomonas sinipercae</name>
    <dbReference type="NCBI Taxonomy" id="2714944"/>
    <lineage>
        <taxon>Bacteria</taxon>
        <taxon>Pseudomonadati</taxon>
        <taxon>Pseudomonadota</taxon>
        <taxon>Alphaproteobacteria</taxon>
        <taxon>Sphingomonadales</taxon>
        <taxon>Sphingomonadaceae</taxon>
        <taxon>Sphingomonas</taxon>
    </lineage>
</organism>
<dbReference type="AlphaFoldDB" id="A0A6G7ZM99"/>
<proteinExistence type="predicted"/>
<evidence type="ECO:0000313" key="2">
    <source>
        <dbReference type="Proteomes" id="UP000502502"/>
    </source>
</evidence>